<organism evidence="2">
    <name type="scientific">Fructobacillus tropaeoli</name>
    <dbReference type="NCBI Taxonomy" id="709323"/>
    <lineage>
        <taxon>Bacteria</taxon>
        <taxon>Bacillati</taxon>
        <taxon>Bacillota</taxon>
        <taxon>Bacilli</taxon>
        <taxon>Lactobacillales</taxon>
        <taxon>Lactobacillaceae</taxon>
        <taxon>Fructobacillus</taxon>
    </lineage>
</organism>
<dbReference type="EMBL" id="DF968090">
    <property type="protein sequence ID" value="GAP04941.1"/>
    <property type="molecule type" value="Genomic_DNA"/>
</dbReference>
<accession>A0A3F3H1P7</accession>
<evidence type="ECO:0000256" key="1">
    <source>
        <dbReference type="SAM" id="Coils"/>
    </source>
</evidence>
<proteinExistence type="predicted"/>
<name>A0A3F3H1P7_9LACO</name>
<evidence type="ECO:0000313" key="2">
    <source>
        <dbReference type="EMBL" id="GAP04941.1"/>
    </source>
</evidence>
<keyword evidence="1" id="KW-0175">Coiled coil</keyword>
<dbReference type="AlphaFoldDB" id="A0A3F3H1P7"/>
<dbReference type="STRING" id="709323.GCA_001047135_01509"/>
<dbReference type="Proteomes" id="UP000064514">
    <property type="component" value="Unassembled WGS sequence"/>
</dbReference>
<protein>
    <submittedName>
        <fullName evidence="2">Uncharacterized protein</fullName>
    </submittedName>
</protein>
<gene>
    <name evidence="2" type="ORF">FTRO_0130130</name>
</gene>
<feature type="coiled-coil region" evidence="1">
    <location>
        <begin position="70"/>
        <end position="107"/>
    </location>
</feature>
<reference evidence="2" key="1">
    <citation type="journal article" date="2015" name="BMC Genomics">
        <title>Comparative genomics of Fructobacillus spp. and Leuconostoc spp. reveals niche-specific evolution of Fructobacillus spp.</title>
        <authorList>
            <person name="Endo A."/>
            <person name="Tanizawa Y."/>
            <person name="Tanaka N."/>
            <person name="Maeno S."/>
            <person name="Kumar H."/>
            <person name="Shiwa Y."/>
            <person name="Okada S."/>
            <person name="Yoshikawa H."/>
            <person name="Dicks L."/>
            <person name="Nakagawa J."/>
            <person name="Arita M."/>
        </authorList>
    </citation>
    <scope>NUCLEOTIDE SEQUENCE [LARGE SCALE GENOMIC DNA]</scope>
    <source>
        <strain evidence="2">F214-1</strain>
    </source>
</reference>
<sequence length="110" mass="12763">MWPTATIDQIEMMTMEELHLREQAHDLRSIDEHELLTNFAFENRAVQGADKDGNYVVKNPSQIIDFKKIRNKITGEIEKEQAKVNQLKELSDRAKRAREEALQELKKGGN</sequence>